<dbReference type="Gene3D" id="1.10.3700.10">
    <property type="entry name" value="AGR C 984p-like"/>
    <property type="match status" value="2"/>
</dbReference>
<protein>
    <recommendedName>
        <fullName evidence="3">DUF1217 domain-containing protein</fullName>
    </recommendedName>
</protein>
<accession>A0A0C6F8F2</accession>
<name>A0A0C6F8F2_9HYPH</name>
<dbReference type="InterPro" id="IPR023157">
    <property type="entry name" value="AGR-C-984p-like_sf"/>
</dbReference>
<evidence type="ECO:0008006" key="3">
    <source>
        <dbReference type="Google" id="ProtNLM"/>
    </source>
</evidence>
<reference evidence="1 2" key="1">
    <citation type="journal article" date="2015" name="Genome Announc.">
        <title>Complete Genome Sequence of Methylobacterium aquaticum Strain 22A, Isolated from Racomitrium japonicum Moss.</title>
        <authorList>
            <person name="Tani A."/>
            <person name="Ogura Y."/>
            <person name="Hayashi T."/>
            <person name="Kimbara K."/>
        </authorList>
    </citation>
    <scope>NUCLEOTIDE SEQUENCE [LARGE SCALE GENOMIC DNA]</scope>
    <source>
        <strain evidence="1 2">MA-22A</strain>
    </source>
</reference>
<evidence type="ECO:0000313" key="1">
    <source>
        <dbReference type="EMBL" id="BAQ44638.1"/>
    </source>
</evidence>
<dbReference type="KEGG" id="maqu:Maq22A_c06440"/>
<dbReference type="SUPFAM" id="SSF158837">
    <property type="entry name" value="AGR C 984p-like"/>
    <property type="match status" value="1"/>
</dbReference>
<dbReference type="Proteomes" id="UP000061432">
    <property type="component" value="Chromosome"/>
</dbReference>
<reference evidence="2" key="2">
    <citation type="submission" date="2015-01" db="EMBL/GenBank/DDBJ databases">
        <title>Complete genome sequence of Methylobacterium aquaticum strain 22A.</title>
        <authorList>
            <person name="Tani A."/>
            <person name="Ogura Y."/>
            <person name="Hayashi T."/>
        </authorList>
    </citation>
    <scope>NUCLEOTIDE SEQUENCE [LARGE SCALE GENOMIC DNA]</scope>
    <source>
        <strain evidence="2">MA-22A</strain>
    </source>
</reference>
<dbReference type="AlphaFoldDB" id="A0A0C6F8F2"/>
<dbReference type="PATRIC" id="fig|270351.10.peg.1228"/>
<gene>
    <name evidence="1" type="ORF">Maq22A_c06440</name>
</gene>
<organism evidence="1 2">
    <name type="scientific">Methylobacterium aquaticum</name>
    <dbReference type="NCBI Taxonomy" id="270351"/>
    <lineage>
        <taxon>Bacteria</taxon>
        <taxon>Pseudomonadati</taxon>
        <taxon>Pseudomonadota</taxon>
        <taxon>Alphaproteobacteria</taxon>
        <taxon>Hyphomicrobiales</taxon>
        <taxon>Methylobacteriaceae</taxon>
        <taxon>Methylobacterium</taxon>
    </lineage>
</organism>
<dbReference type="InterPro" id="IPR010626">
    <property type="entry name" value="DUF1217"/>
</dbReference>
<dbReference type="STRING" id="270351.Maq22A_c06440"/>
<evidence type="ECO:0000313" key="2">
    <source>
        <dbReference type="Proteomes" id="UP000061432"/>
    </source>
</evidence>
<sequence>MTTLTSYMLLSRNLATSLQRKGAEPIVARDTAYYQANIGKVKSIEDFMADTRLYNYAVKAFGLEDMGYAKAFMRKVLTEGTDSSAAFANRLADDRYVAFAKAFDFAPGPSAAGIDGVLKEGQAPVPAVAARLSLPGALATTYDFSGTNEARFTLSSQVDAGTTKSATIVLNRAALAGKVADLANVTPTELGQAISAQIGASGADGLMGKVQVGIGVNGNLFFETTDYTDYGFDGAPGGDGVNADTIYAAGGKVRTLSVTNAPLSGAGQNAVDIGNGTDLPPGANVQAVVDAYLQQSLEADAGAQDTGVRLALYFARKAPGLNSGYDILSDPALTQVVNTVIGLPATSSATTTDALTVRAKLISSKVDFASFQDPAKVEAFARRFAAIWDAQNNTATDPILALFSNGQG</sequence>
<dbReference type="Pfam" id="PF06748">
    <property type="entry name" value="DUF1217"/>
    <property type="match status" value="2"/>
</dbReference>
<dbReference type="EMBL" id="AP014704">
    <property type="protein sequence ID" value="BAQ44638.1"/>
    <property type="molecule type" value="Genomic_DNA"/>
</dbReference>
<proteinExistence type="predicted"/>